<dbReference type="AlphaFoldDB" id="A0ABD1YKC1"/>
<evidence type="ECO:0000256" key="1">
    <source>
        <dbReference type="ARBA" id="ARBA00022603"/>
    </source>
</evidence>
<evidence type="ECO:0000313" key="4">
    <source>
        <dbReference type="Proteomes" id="UP001605036"/>
    </source>
</evidence>
<organism evidence="3 4">
    <name type="scientific">Riccia fluitans</name>
    <dbReference type="NCBI Taxonomy" id="41844"/>
    <lineage>
        <taxon>Eukaryota</taxon>
        <taxon>Viridiplantae</taxon>
        <taxon>Streptophyta</taxon>
        <taxon>Embryophyta</taxon>
        <taxon>Marchantiophyta</taxon>
        <taxon>Marchantiopsida</taxon>
        <taxon>Marchantiidae</taxon>
        <taxon>Marchantiales</taxon>
        <taxon>Ricciaceae</taxon>
        <taxon>Riccia</taxon>
    </lineage>
</organism>
<dbReference type="EMBL" id="JBHFFA010000004">
    <property type="protein sequence ID" value="KAL2631234.1"/>
    <property type="molecule type" value="Genomic_DNA"/>
</dbReference>
<proteinExistence type="predicted"/>
<sequence>MSLQTRGDDVSVHNCLLAPPEERTASNLLRTENKQQTTSHVGHASRITAAAGDSGYQRGLNPIPISSATYTLSKIVLFALLYSQQCWGEGGDGGSECGYFDRTLKKKQRDRAAWLMGDRDPLLETVTENLLDRLSDCKKIFPTALNLRGAFHYVNRMLLGRGGIEKVIFMDISVDMIRRSPLLTTSDEDDAKGRPVEHIGLVGDEEFLPLGWH</sequence>
<name>A0ABD1YKC1_9MARC</name>
<dbReference type="PANTHER" id="PTHR13090:SF1">
    <property type="entry name" value="ARGININE-HYDROXYLASE NDUFAF5, MITOCHONDRIAL"/>
    <property type="match status" value="1"/>
</dbReference>
<dbReference type="PANTHER" id="PTHR13090">
    <property type="entry name" value="ARGININE-HYDROXYLASE NDUFAF5, MITOCHONDRIAL"/>
    <property type="match status" value="1"/>
</dbReference>
<keyword evidence="2" id="KW-0808">Transferase</keyword>
<dbReference type="GO" id="GO:0032259">
    <property type="term" value="P:methylation"/>
    <property type="evidence" value="ECO:0007669"/>
    <property type="project" value="UniProtKB-KW"/>
</dbReference>
<dbReference type="GO" id="GO:0008168">
    <property type="term" value="F:methyltransferase activity"/>
    <property type="evidence" value="ECO:0007669"/>
    <property type="project" value="UniProtKB-KW"/>
</dbReference>
<accession>A0ABD1YKC1</accession>
<keyword evidence="1" id="KW-0489">Methyltransferase</keyword>
<comment type="caution">
    <text evidence="3">The sequence shown here is derived from an EMBL/GenBank/DDBJ whole genome shotgun (WGS) entry which is preliminary data.</text>
</comment>
<keyword evidence="4" id="KW-1185">Reference proteome</keyword>
<evidence type="ECO:0000313" key="3">
    <source>
        <dbReference type="EMBL" id="KAL2631234.1"/>
    </source>
</evidence>
<evidence type="ECO:0000256" key="2">
    <source>
        <dbReference type="ARBA" id="ARBA00022679"/>
    </source>
</evidence>
<reference evidence="3 4" key="1">
    <citation type="submission" date="2024-09" db="EMBL/GenBank/DDBJ databases">
        <title>Chromosome-scale assembly of Riccia fluitans.</title>
        <authorList>
            <person name="Paukszto L."/>
            <person name="Sawicki J."/>
            <person name="Karawczyk K."/>
            <person name="Piernik-Szablinska J."/>
            <person name="Szczecinska M."/>
            <person name="Mazdziarz M."/>
        </authorList>
    </citation>
    <scope>NUCLEOTIDE SEQUENCE [LARGE SCALE GENOMIC DNA]</scope>
    <source>
        <strain evidence="3">Rf_01</strain>
        <tissue evidence="3">Aerial parts of the thallus</tissue>
    </source>
</reference>
<gene>
    <name evidence="3" type="ORF">R1flu_015920</name>
</gene>
<dbReference type="Proteomes" id="UP001605036">
    <property type="component" value="Unassembled WGS sequence"/>
</dbReference>
<protein>
    <submittedName>
        <fullName evidence="3">Uncharacterized protein</fullName>
    </submittedName>
</protein>
<dbReference type="InterPro" id="IPR050602">
    <property type="entry name" value="Malonyl-ACP_OMT"/>
</dbReference>